<accession>A0AAD7GE61</accession>
<feature type="compositionally biased region" description="Acidic residues" evidence="1">
    <location>
        <begin position="100"/>
        <end position="112"/>
    </location>
</feature>
<protein>
    <submittedName>
        <fullName evidence="2">Uncharacterized protein</fullName>
    </submittedName>
</protein>
<comment type="caution">
    <text evidence="2">The sequence shown here is derived from an EMBL/GenBank/DDBJ whole genome shotgun (WGS) entry which is preliminary data.</text>
</comment>
<evidence type="ECO:0000313" key="2">
    <source>
        <dbReference type="EMBL" id="KAJ7686793.1"/>
    </source>
</evidence>
<feature type="region of interest" description="Disordered" evidence="1">
    <location>
        <begin position="1"/>
        <end position="168"/>
    </location>
</feature>
<dbReference type="AlphaFoldDB" id="A0AAD7GE61"/>
<gene>
    <name evidence="2" type="ORF">B0H17DRAFT_1204003</name>
</gene>
<feature type="compositionally biased region" description="Low complexity" evidence="1">
    <location>
        <begin position="273"/>
        <end position="285"/>
    </location>
</feature>
<reference evidence="2" key="1">
    <citation type="submission" date="2023-03" db="EMBL/GenBank/DDBJ databases">
        <title>Massive genome expansion in bonnet fungi (Mycena s.s.) driven by repeated elements and novel gene families across ecological guilds.</title>
        <authorList>
            <consortium name="Lawrence Berkeley National Laboratory"/>
            <person name="Harder C.B."/>
            <person name="Miyauchi S."/>
            <person name="Viragh M."/>
            <person name="Kuo A."/>
            <person name="Thoen E."/>
            <person name="Andreopoulos B."/>
            <person name="Lu D."/>
            <person name="Skrede I."/>
            <person name="Drula E."/>
            <person name="Henrissat B."/>
            <person name="Morin E."/>
            <person name="Kohler A."/>
            <person name="Barry K."/>
            <person name="LaButti K."/>
            <person name="Morin E."/>
            <person name="Salamov A."/>
            <person name="Lipzen A."/>
            <person name="Mereny Z."/>
            <person name="Hegedus B."/>
            <person name="Baldrian P."/>
            <person name="Stursova M."/>
            <person name="Weitz H."/>
            <person name="Taylor A."/>
            <person name="Grigoriev I.V."/>
            <person name="Nagy L.G."/>
            <person name="Martin F."/>
            <person name="Kauserud H."/>
        </authorList>
    </citation>
    <scope>NUCLEOTIDE SEQUENCE</scope>
    <source>
        <strain evidence="2">CBHHK067</strain>
    </source>
</reference>
<feature type="compositionally biased region" description="Low complexity" evidence="1">
    <location>
        <begin position="218"/>
        <end position="227"/>
    </location>
</feature>
<dbReference type="Proteomes" id="UP001221757">
    <property type="component" value="Unassembled WGS sequence"/>
</dbReference>
<feature type="compositionally biased region" description="Basic and acidic residues" evidence="1">
    <location>
        <begin position="293"/>
        <end position="304"/>
    </location>
</feature>
<keyword evidence="3" id="KW-1185">Reference proteome</keyword>
<evidence type="ECO:0000313" key="3">
    <source>
        <dbReference type="Proteomes" id="UP001221757"/>
    </source>
</evidence>
<feature type="compositionally biased region" description="Pro residues" evidence="1">
    <location>
        <begin position="228"/>
        <end position="243"/>
    </location>
</feature>
<feature type="compositionally biased region" description="Basic residues" evidence="1">
    <location>
        <begin position="246"/>
        <end position="258"/>
    </location>
</feature>
<proteinExistence type="predicted"/>
<feature type="compositionally biased region" description="Basic residues" evidence="1">
    <location>
        <begin position="81"/>
        <end position="90"/>
    </location>
</feature>
<organism evidence="2 3">
    <name type="scientific">Mycena rosella</name>
    <name type="common">Pink bonnet</name>
    <name type="synonym">Agaricus rosellus</name>
    <dbReference type="NCBI Taxonomy" id="1033263"/>
    <lineage>
        <taxon>Eukaryota</taxon>
        <taxon>Fungi</taxon>
        <taxon>Dikarya</taxon>
        <taxon>Basidiomycota</taxon>
        <taxon>Agaricomycotina</taxon>
        <taxon>Agaricomycetes</taxon>
        <taxon>Agaricomycetidae</taxon>
        <taxon>Agaricales</taxon>
        <taxon>Marasmiineae</taxon>
        <taxon>Mycenaceae</taxon>
        <taxon>Mycena</taxon>
    </lineage>
</organism>
<dbReference type="EMBL" id="JARKIE010000093">
    <property type="protein sequence ID" value="KAJ7686793.1"/>
    <property type="molecule type" value="Genomic_DNA"/>
</dbReference>
<feature type="region of interest" description="Disordered" evidence="1">
    <location>
        <begin position="218"/>
        <end position="315"/>
    </location>
</feature>
<name>A0AAD7GE61_MYCRO</name>
<feature type="compositionally biased region" description="Polar residues" evidence="1">
    <location>
        <begin position="28"/>
        <end position="42"/>
    </location>
</feature>
<sequence>MAQPHPILKRSASAATSSRHAHFPPSPSLTRTFSAYSPSSYDRSPIVVSPNTCALPARGCPGRTYYDGKPAAPTGATQRPKPPRRGHLHPRALASYREGNEDDCDEDEDDAEAERTPTRTSPYIALPVPPPIPHYPSAYQHPYQPPPPLIPDLSSESDESDGFISPPPGLAAAFHPGVGVGVGKYPTAYPYPYPSYPSYPAAPAPPYPSYPSAYPTYPAYPYAVPSHPQHPQPQPAQPPSPERPSPKRRARRASRSPRRPPADGYEEEDLDASVSHSSVSHSHYAPPAPAPAPKDKDKDRARKDKDRRREKHGDRALCRALAGVGFREGPEGCLGGF</sequence>
<evidence type="ECO:0000256" key="1">
    <source>
        <dbReference type="SAM" id="MobiDB-lite"/>
    </source>
</evidence>